<dbReference type="Proteomes" id="UP000273044">
    <property type="component" value="Chromosome"/>
</dbReference>
<organism evidence="1 2">
    <name type="scientific">Arachnia propionica</name>
    <dbReference type="NCBI Taxonomy" id="1750"/>
    <lineage>
        <taxon>Bacteria</taxon>
        <taxon>Bacillati</taxon>
        <taxon>Actinomycetota</taxon>
        <taxon>Actinomycetes</taxon>
        <taxon>Propionibacteriales</taxon>
        <taxon>Propionibacteriaceae</taxon>
        <taxon>Arachnia</taxon>
    </lineage>
</organism>
<name>A0A3S4Y961_9ACTN</name>
<evidence type="ECO:0000313" key="2">
    <source>
        <dbReference type="Proteomes" id="UP000273044"/>
    </source>
</evidence>
<sequence>MNKWRKTRSGIEGEEMTAAQLAECEKIKAELREARTGDRFQK</sequence>
<dbReference type="EMBL" id="LR134406">
    <property type="protein sequence ID" value="VEH71489.1"/>
    <property type="molecule type" value="Genomic_DNA"/>
</dbReference>
<proteinExistence type="predicted"/>
<evidence type="ECO:0000313" key="1">
    <source>
        <dbReference type="EMBL" id="VEH71489.1"/>
    </source>
</evidence>
<reference evidence="1 2" key="1">
    <citation type="submission" date="2018-12" db="EMBL/GenBank/DDBJ databases">
        <authorList>
            <consortium name="Pathogen Informatics"/>
        </authorList>
    </citation>
    <scope>NUCLEOTIDE SEQUENCE [LARGE SCALE GENOMIC DNA]</scope>
    <source>
        <strain evidence="1 2">NCTC12967</strain>
    </source>
</reference>
<gene>
    <name evidence="1" type="ORF">NCTC12967_02811</name>
</gene>
<protein>
    <submittedName>
        <fullName evidence="1">Uncharacterized protein</fullName>
    </submittedName>
</protein>
<keyword evidence="2" id="KW-1185">Reference proteome</keyword>
<accession>A0A3S4Y961</accession>
<dbReference type="AlphaFoldDB" id="A0A3S4Y961"/>